<keyword evidence="2" id="KW-1185">Reference proteome</keyword>
<dbReference type="RefSeq" id="WP_130624385.1">
    <property type="nucleotide sequence ID" value="NZ_CABGGQ010000046.1"/>
</dbReference>
<protein>
    <submittedName>
        <fullName evidence="1">Uncharacterized protein</fullName>
    </submittedName>
</protein>
<reference evidence="1" key="1">
    <citation type="submission" date="2023-03" db="EMBL/GenBank/DDBJ databases">
        <title>identification of new KPC variant in Klebsiella huaxiensis from the Hospital Sewage Samples in China.</title>
        <authorList>
            <person name="Wu Y."/>
        </authorList>
    </citation>
    <scope>NUCLEOTIDE SEQUENCE</scope>
    <source>
        <strain evidence="1">ZR-9</strain>
    </source>
</reference>
<gene>
    <name evidence="1" type="ORF">OXR69_014455</name>
</gene>
<organism evidence="1 2">
    <name type="scientific">Klebsiella huaxiensis</name>
    <dbReference type="NCBI Taxonomy" id="2153354"/>
    <lineage>
        <taxon>Bacteria</taxon>
        <taxon>Pseudomonadati</taxon>
        <taxon>Pseudomonadota</taxon>
        <taxon>Gammaproteobacteria</taxon>
        <taxon>Enterobacterales</taxon>
        <taxon>Enterobacteriaceae</taxon>
        <taxon>Klebsiella/Raoultella group</taxon>
        <taxon>Klebsiella</taxon>
    </lineage>
</organism>
<comment type="caution">
    <text evidence="1">The sequence shown here is derived from an EMBL/GenBank/DDBJ whole genome shotgun (WGS) entry which is preliminary data.</text>
</comment>
<dbReference type="EMBL" id="JAPQEX020000001">
    <property type="protein sequence ID" value="MDG1643060.1"/>
    <property type="molecule type" value="Genomic_DNA"/>
</dbReference>
<dbReference type="Proteomes" id="UP001075001">
    <property type="component" value="Unassembled WGS sequence"/>
</dbReference>
<accession>A0ABT6ECA9</accession>
<evidence type="ECO:0000313" key="1">
    <source>
        <dbReference type="EMBL" id="MDG1643060.1"/>
    </source>
</evidence>
<evidence type="ECO:0000313" key="2">
    <source>
        <dbReference type="Proteomes" id="UP001075001"/>
    </source>
</evidence>
<name>A0ABT6ECA9_9ENTR</name>
<proteinExistence type="predicted"/>
<sequence length="70" mass="7628">MKTTFLLGIVFILLVFCLHPDLCLDAAHYLQEMIFLLESPVLLDGNLDGNILALNGGYPAENQSAFTSTA</sequence>